<dbReference type="GeneID" id="62764340"/>
<dbReference type="RefSeq" id="WP_005886709.1">
    <property type="nucleotide sequence ID" value="NZ_CP028102.1"/>
</dbReference>
<dbReference type="PANTHER" id="PTHR22916:SF51">
    <property type="entry name" value="GLYCOSYLTRANSFERASE EPSH-RELATED"/>
    <property type="match status" value="1"/>
</dbReference>
<keyword evidence="2" id="KW-0808">Transferase</keyword>
<dbReference type="InterPro" id="IPR029044">
    <property type="entry name" value="Nucleotide-diphossugar_trans"/>
</dbReference>
<evidence type="ECO:0000313" key="4">
    <source>
        <dbReference type="EMBL" id="AVQ19845.1"/>
    </source>
</evidence>
<gene>
    <name evidence="4" type="ORF">C4N19_12390</name>
</gene>
<accession>A0ABM6TZG7</accession>
<evidence type="ECO:0000256" key="1">
    <source>
        <dbReference type="ARBA" id="ARBA00022676"/>
    </source>
</evidence>
<feature type="domain" description="Glycosyltransferase 2-like" evidence="3">
    <location>
        <begin position="5"/>
        <end position="172"/>
    </location>
</feature>
<protein>
    <submittedName>
        <fullName evidence="4">Glycosyltransferase family 2 protein</fullName>
    </submittedName>
</protein>
<dbReference type="Proteomes" id="UP000240258">
    <property type="component" value="Chromosome"/>
</dbReference>
<dbReference type="Pfam" id="PF00535">
    <property type="entry name" value="Glycos_transf_2"/>
    <property type="match status" value="1"/>
</dbReference>
<dbReference type="EMBL" id="CP028102">
    <property type="protein sequence ID" value="AVQ19845.1"/>
    <property type="molecule type" value="Genomic_DNA"/>
</dbReference>
<name>A0ABM6TZG7_FUSMR</name>
<evidence type="ECO:0000256" key="2">
    <source>
        <dbReference type="ARBA" id="ARBA00022679"/>
    </source>
</evidence>
<dbReference type="SUPFAM" id="SSF53448">
    <property type="entry name" value="Nucleotide-diphospho-sugar transferases"/>
    <property type="match status" value="1"/>
</dbReference>
<organism evidence="4 5">
    <name type="scientific">Fusobacterium mortiferum ATCC 9817</name>
    <dbReference type="NCBI Taxonomy" id="469616"/>
    <lineage>
        <taxon>Bacteria</taxon>
        <taxon>Fusobacteriati</taxon>
        <taxon>Fusobacteriota</taxon>
        <taxon>Fusobacteriia</taxon>
        <taxon>Fusobacteriales</taxon>
        <taxon>Fusobacteriaceae</taxon>
        <taxon>Fusobacterium</taxon>
    </lineage>
</organism>
<proteinExistence type="predicted"/>
<keyword evidence="1" id="KW-0328">Glycosyltransferase</keyword>
<reference evidence="5" key="1">
    <citation type="journal article" date="2018" name="MSphere">
        <title>Fusobacterium Genomics Using MinION and Illumina Sequencing Enables Genome Completion and Correction.</title>
        <authorList>
            <person name="Todd S.M."/>
            <person name="Settlage R.E."/>
            <person name="Lahmers K.K."/>
            <person name="Slade D.J."/>
        </authorList>
    </citation>
    <scope>NUCLEOTIDE SEQUENCE [LARGE SCALE GENOMIC DNA]</scope>
    <source>
        <strain evidence="5">ATCC 9817</strain>
    </source>
</reference>
<keyword evidence="5" id="KW-1185">Reference proteome</keyword>
<evidence type="ECO:0000259" key="3">
    <source>
        <dbReference type="Pfam" id="PF00535"/>
    </source>
</evidence>
<dbReference type="PANTHER" id="PTHR22916">
    <property type="entry name" value="GLYCOSYLTRANSFERASE"/>
    <property type="match status" value="1"/>
</dbReference>
<dbReference type="Gene3D" id="3.90.550.10">
    <property type="entry name" value="Spore Coat Polysaccharide Biosynthesis Protein SpsA, Chain A"/>
    <property type="match status" value="1"/>
</dbReference>
<evidence type="ECO:0000313" key="5">
    <source>
        <dbReference type="Proteomes" id="UP000240258"/>
    </source>
</evidence>
<dbReference type="InterPro" id="IPR001173">
    <property type="entry name" value="Glyco_trans_2-like"/>
</dbReference>
<sequence>MKKISILIPVYNTSKYLERCLNSIINQNLKEIEIICINDGSTDNSLEILNSFVQKDSRIKIINKNNGGLTTARNVGIKNATGEYCLNIDSDDWIEQGYLEEIYKKAKKENLDMVISDIIFDYEYKKEEIIKKDLNIEENKILTGKEYLKIFLSKNFYGYTWNKLIKKEIYEKFGIEYDEEIFLYEDVEVIAKLALHMKRIGKINKAYYHYIQGENNGSRVIKFKNYLDMERCFNEIKKYYLKSNIEKEVMNFLEFREEYSLFKNLLFSSYKKNNDYYERVNKVLFKIEIMKKYNDLLEEKSVILFFKLEKKVRTLKNKVIIFEIIKKLIWVKQKLKRSK</sequence>
<dbReference type="CDD" id="cd00761">
    <property type="entry name" value="Glyco_tranf_GTA_type"/>
    <property type="match status" value="1"/>
</dbReference>